<dbReference type="InterPro" id="IPR010796">
    <property type="entry name" value="C2_B9-type_dom"/>
</dbReference>
<name>A0A5S6QIJ4_TRIMR</name>
<dbReference type="PANTHER" id="PTHR12968">
    <property type="entry name" value="B9 DOMAIN-CONTAINING"/>
    <property type="match status" value="1"/>
</dbReference>
<evidence type="ECO:0000256" key="1">
    <source>
        <dbReference type="ARBA" id="ARBA00004120"/>
    </source>
</evidence>
<keyword evidence="5" id="KW-0966">Cell projection</keyword>
<organism evidence="7 8">
    <name type="scientific">Trichuris muris</name>
    <name type="common">Mouse whipworm</name>
    <dbReference type="NCBI Taxonomy" id="70415"/>
    <lineage>
        <taxon>Eukaryota</taxon>
        <taxon>Metazoa</taxon>
        <taxon>Ecdysozoa</taxon>
        <taxon>Nematoda</taxon>
        <taxon>Enoplea</taxon>
        <taxon>Dorylaimia</taxon>
        <taxon>Trichinellida</taxon>
        <taxon>Trichuridae</taxon>
        <taxon>Trichuris</taxon>
    </lineage>
</organism>
<keyword evidence="2" id="KW-0963">Cytoplasm</keyword>
<evidence type="ECO:0000256" key="5">
    <source>
        <dbReference type="ARBA" id="ARBA00023273"/>
    </source>
</evidence>
<dbReference type="STRING" id="70415.A0A5S6QIJ4"/>
<dbReference type="PANTHER" id="PTHR12968:SF4">
    <property type="entry name" value="TECTONIC-LIKE COMPLEX MEMBER MKS1"/>
    <property type="match status" value="1"/>
</dbReference>
<dbReference type="Proteomes" id="UP000046395">
    <property type="component" value="Unassembled WGS sequence"/>
</dbReference>
<dbReference type="Pfam" id="PF07162">
    <property type="entry name" value="B9-C2"/>
    <property type="match status" value="1"/>
</dbReference>
<feature type="region of interest" description="Disordered" evidence="6">
    <location>
        <begin position="38"/>
        <end position="60"/>
    </location>
</feature>
<keyword evidence="7" id="KW-1185">Reference proteome</keyword>
<dbReference type="AlphaFoldDB" id="A0A5S6QIJ4"/>
<dbReference type="PROSITE" id="PS51381">
    <property type="entry name" value="C2_B9"/>
    <property type="match status" value="1"/>
</dbReference>
<accession>A0A5S6QIJ4</accession>
<evidence type="ECO:0000256" key="3">
    <source>
        <dbReference type="ARBA" id="ARBA00022794"/>
    </source>
</evidence>
<reference evidence="8" key="1">
    <citation type="submission" date="2019-12" db="UniProtKB">
        <authorList>
            <consortium name="WormBaseParasite"/>
        </authorList>
    </citation>
    <scope>IDENTIFICATION</scope>
</reference>
<protein>
    <submittedName>
        <fullName evidence="8">Meckel syndrome type 1 protein</fullName>
    </submittedName>
</protein>
<dbReference type="GO" id="GO:0036038">
    <property type="term" value="C:MKS complex"/>
    <property type="evidence" value="ECO:0007669"/>
    <property type="project" value="TreeGrafter"/>
</dbReference>
<evidence type="ECO:0000313" key="8">
    <source>
        <dbReference type="WBParaSite" id="TMUE_2000006687.1"/>
    </source>
</evidence>
<keyword evidence="4" id="KW-0206">Cytoskeleton</keyword>
<sequence length="532" mass="60567">MEPHCAWTYLLPCGKFRIKARVRLEKAYSRLSSSALDKSAKPLGTKPALPTNESSKAGVSSGGVEEYTFHWFEEKRLWNFNDEPGTSAEAVHEISQDATHRLFSITHADVSGDSTVTECCKSRCRQFQRRNDKRETRRCSGQAFPSSPELSIWQTPVLEMPVRNVLIRGSAAGNSSIQRMSIMAYLGDLNSKQYDAKDEVVLCTLELIDDCYLRVTPDFNDQIDRPYLIYGRTGTYYYVVQDVSEVTEEQGALGNANAKSDLSRLNALRLSYDFDIPAERRLRIFVFGEIESAIDFEYNNLFIEFCLETPKGWKCHKDKCSGVTQLCSSTHVPEVGKVSYFGMPLEFELSLDLGGYAVSEEHPEWPLLFIAVMSLDNLSRYRLEGYGFVELPRVPGREQCIVRTWRPIEEGAENLQRFFLGGSTQLESITLSRYVKSLKNEHGRKKIQLKTVSGGNVKINFYSVHQCREFAGSCKESFIRYGSLPHGLRPSLGWNTSILQVLEAFQRARQKMITARQRVVREWHLRLSKAQS</sequence>
<comment type="subcellular location">
    <subcellularLocation>
        <location evidence="1">Cytoplasm</location>
        <location evidence="1">Cytoskeleton</location>
        <location evidence="1">Cilium basal body</location>
    </subcellularLocation>
</comment>
<evidence type="ECO:0000313" key="7">
    <source>
        <dbReference type="Proteomes" id="UP000046395"/>
    </source>
</evidence>
<evidence type="ECO:0000256" key="6">
    <source>
        <dbReference type="SAM" id="MobiDB-lite"/>
    </source>
</evidence>
<dbReference type="GO" id="GO:0060271">
    <property type="term" value="P:cilium assembly"/>
    <property type="evidence" value="ECO:0007669"/>
    <property type="project" value="TreeGrafter"/>
</dbReference>
<evidence type="ECO:0000256" key="2">
    <source>
        <dbReference type="ARBA" id="ARBA00022490"/>
    </source>
</evidence>
<dbReference type="WBParaSite" id="TMUE_2000006687.1">
    <property type="protein sequence ID" value="TMUE_2000006687.1"/>
    <property type="gene ID" value="WBGene00293785"/>
</dbReference>
<proteinExistence type="predicted"/>
<evidence type="ECO:0000256" key="4">
    <source>
        <dbReference type="ARBA" id="ARBA00023212"/>
    </source>
</evidence>
<keyword evidence="3" id="KW-0970">Cilium biogenesis/degradation</keyword>